<gene>
    <name evidence="1" type="ORF">LCGC14_0991630</name>
</gene>
<proteinExistence type="predicted"/>
<sequence>MRYKRKKKKVQKKGNKWITEWTTDIIEDYCPMIRVLKYYSNLTSKEEEEVEKGKAIVKGEYILMLNPILTEQIESKYVEFPDDIEYRTKIASGSHLSVSEAVRRLRDWLIHEISAKRHKIEINEETLLQRLILTKYLKRREKKRAFEQLKQAIFVSQQLGIILRHEKTVGKYGQTKYIFELNKDFE</sequence>
<reference evidence="1" key="1">
    <citation type="journal article" date="2015" name="Nature">
        <title>Complex archaea that bridge the gap between prokaryotes and eukaryotes.</title>
        <authorList>
            <person name="Spang A."/>
            <person name="Saw J.H."/>
            <person name="Jorgensen S.L."/>
            <person name="Zaremba-Niedzwiedzka K."/>
            <person name="Martijn J."/>
            <person name="Lind A.E."/>
            <person name="van Eijk R."/>
            <person name="Schleper C."/>
            <person name="Guy L."/>
            <person name="Ettema T.J."/>
        </authorList>
    </citation>
    <scope>NUCLEOTIDE SEQUENCE</scope>
</reference>
<dbReference type="AlphaFoldDB" id="A0A0F9NA73"/>
<name>A0A0F9NA73_9ZZZZ</name>
<protein>
    <submittedName>
        <fullName evidence="1">Uncharacterized protein</fullName>
    </submittedName>
</protein>
<organism evidence="1">
    <name type="scientific">marine sediment metagenome</name>
    <dbReference type="NCBI Taxonomy" id="412755"/>
    <lineage>
        <taxon>unclassified sequences</taxon>
        <taxon>metagenomes</taxon>
        <taxon>ecological metagenomes</taxon>
    </lineage>
</organism>
<comment type="caution">
    <text evidence="1">The sequence shown here is derived from an EMBL/GenBank/DDBJ whole genome shotgun (WGS) entry which is preliminary data.</text>
</comment>
<accession>A0A0F9NA73</accession>
<evidence type="ECO:0000313" key="1">
    <source>
        <dbReference type="EMBL" id="KKN14874.1"/>
    </source>
</evidence>
<dbReference type="EMBL" id="LAZR01003773">
    <property type="protein sequence ID" value="KKN14874.1"/>
    <property type="molecule type" value="Genomic_DNA"/>
</dbReference>